<dbReference type="Proteomes" id="UP000184111">
    <property type="component" value="Unassembled WGS sequence"/>
</dbReference>
<dbReference type="Pfam" id="PF13581">
    <property type="entry name" value="HATPase_c_2"/>
    <property type="match status" value="1"/>
</dbReference>
<feature type="domain" description="Histidine kinase/HSP90-like ATPase" evidence="3">
    <location>
        <begin position="16"/>
        <end position="132"/>
    </location>
</feature>
<keyword evidence="4" id="KW-0418">Kinase</keyword>
<dbReference type="STRING" id="310782.SAMN05216499_105319"/>
<evidence type="ECO:0000313" key="5">
    <source>
        <dbReference type="Proteomes" id="UP000184111"/>
    </source>
</evidence>
<dbReference type="AlphaFoldDB" id="A0A1M7CQW6"/>
<keyword evidence="1" id="KW-0723">Serine/threonine-protein kinase</keyword>
<protein>
    <submittedName>
        <fullName evidence="4">Anti-sigma regulatory factor (Ser/Thr protein kinase)</fullName>
    </submittedName>
</protein>
<dbReference type="InterPro" id="IPR003594">
    <property type="entry name" value="HATPase_dom"/>
</dbReference>
<dbReference type="RefSeq" id="WP_073496757.1">
    <property type="nucleotide sequence ID" value="NZ_FRBI01000005.1"/>
</dbReference>
<dbReference type="EMBL" id="FRBI01000005">
    <property type="protein sequence ID" value="SHL69540.1"/>
    <property type="molecule type" value="Genomic_DNA"/>
</dbReference>
<organism evidence="4 5">
    <name type="scientific">Actinacidiphila paucisporea</name>
    <dbReference type="NCBI Taxonomy" id="310782"/>
    <lineage>
        <taxon>Bacteria</taxon>
        <taxon>Bacillati</taxon>
        <taxon>Actinomycetota</taxon>
        <taxon>Actinomycetes</taxon>
        <taxon>Kitasatosporales</taxon>
        <taxon>Streptomycetaceae</taxon>
        <taxon>Actinacidiphila</taxon>
    </lineage>
</organism>
<evidence type="ECO:0000256" key="1">
    <source>
        <dbReference type="ARBA" id="ARBA00022527"/>
    </source>
</evidence>
<dbReference type="PANTHER" id="PTHR35526:SF3">
    <property type="entry name" value="ANTI-SIGMA-F FACTOR RSBW"/>
    <property type="match status" value="1"/>
</dbReference>
<gene>
    <name evidence="4" type="ORF">SAMN05216499_105319</name>
</gene>
<evidence type="ECO:0000313" key="4">
    <source>
        <dbReference type="EMBL" id="SHL69540.1"/>
    </source>
</evidence>
<feature type="region of interest" description="Disordered" evidence="2">
    <location>
        <begin position="123"/>
        <end position="142"/>
    </location>
</feature>
<dbReference type="SUPFAM" id="SSF55874">
    <property type="entry name" value="ATPase domain of HSP90 chaperone/DNA topoisomerase II/histidine kinase"/>
    <property type="match status" value="1"/>
</dbReference>
<dbReference type="OrthoDB" id="3871793at2"/>
<dbReference type="GO" id="GO:0004674">
    <property type="term" value="F:protein serine/threonine kinase activity"/>
    <property type="evidence" value="ECO:0007669"/>
    <property type="project" value="UniProtKB-KW"/>
</dbReference>
<evidence type="ECO:0000259" key="3">
    <source>
        <dbReference type="Pfam" id="PF13581"/>
    </source>
</evidence>
<name>A0A1M7CQW6_9ACTN</name>
<keyword evidence="5" id="KW-1185">Reference proteome</keyword>
<dbReference type="InterPro" id="IPR036890">
    <property type="entry name" value="HATPase_C_sf"/>
</dbReference>
<sequence length="142" mass="14822">MHEYTSSPRVWGLSCPGSPEEVGRVRRWTRDVLRDSPCADDAALIVTELSANAVLHTTSGDGCGAGGAFHVSLAVSDVVVSISVTDSGGTKTAPTVEHPADEATHGRGLAMVTALAHQVETHGDEHGHTVTAHLTHRTKDPA</sequence>
<keyword evidence="4" id="KW-0808">Transferase</keyword>
<accession>A0A1M7CQW6</accession>
<proteinExistence type="predicted"/>
<dbReference type="PANTHER" id="PTHR35526">
    <property type="entry name" value="ANTI-SIGMA-F FACTOR RSBW-RELATED"/>
    <property type="match status" value="1"/>
</dbReference>
<dbReference type="CDD" id="cd16936">
    <property type="entry name" value="HATPase_RsbW-like"/>
    <property type="match status" value="1"/>
</dbReference>
<dbReference type="InterPro" id="IPR050267">
    <property type="entry name" value="Anti-sigma-factor_SerPK"/>
</dbReference>
<dbReference type="Gene3D" id="3.30.565.10">
    <property type="entry name" value="Histidine kinase-like ATPase, C-terminal domain"/>
    <property type="match status" value="1"/>
</dbReference>
<reference evidence="4 5" key="1">
    <citation type="submission" date="2016-11" db="EMBL/GenBank/DDBJ databases">
        <authorList>
            <person name="Jaros S."/>
            <person name="Januszkiewicz K."/>
            <person name="Wedrychowicz H."/>
        </authorList>
    </citation>
    <scope>NUCLEOTIDE SEQUENCE [LARGE SCALE GENOMIC DNA]</scope>
    <source>
        <strain evidence="4 5">CGMCC 4.2025</strain>
    </source>
</reference>
<evidence type="ECO:0000256" key="2">
    <source>
        <dbReference type="SAM" id="MobiDB-lite"/>
    </source>
</evidence>